<sequence>MNTVTRRDEAEILLASKNYLRLIEYPYYVKMTLSKYSSVNLSVKYKIAELKIKVSVDYKDDRQSKSAILHDK</sequence>
<dbReference type="RefSeq" id="WP_216548159.1">
    <property type="nucleotide sequence ID" value="NZ_JAHLQO010000001.1"/>
</dbReference>
<proteinExistence type="predicted"/>
<dbReference type="EMBL" id="JAHLQO010000001">
    <property type="protein sequence ID" value="MBU5668418.1"/>
    <property type="molecule type" value="Genomic_DNA"/>
</dbReference>
<organism evidence="1 2">
    <name type="scientific">Peptoniphilus ovalis</name>
    <dbReference type="NCBI Taxonomy" id="2841503"/>
    <lineage>
        <taxon>Bacteria</taxon>
        <taxon>Bacillati</taxon>
        <taxon>Bacillota</taxon>
        <taxon>Tissierellia</taxon>
        <taxon>Tissierellales</taxon>
        <taxon>Peptoniphilaceae</taxon>
        <taxon>Peptoniphilus</taxon>
    </lineage>
</organism>
<evidence type="ECO:0000313" key="2">
    <source>
        <dbReference type="Proteomes" id="UP000783742"/>
    </source>
</evidence>
<comment type="caution">
    <text evidence="1">The sequence shown here is derived from an EMBL/GenBank/DDBJ whole genome shotgun (WGS) entry which is preliminary data.</text>
</comment>
<accession>A0ABS6FED5</accession>
<keyword evidence="2" id="KW-1185">Reference proteome</keyword>
<protein>
    <submittedName>
        <fullName evidence="1">Uncharacterized protein</fullName>
    </submittedName>
</protein>
<reference evidence="1 2" key="1">
    <citation type="submission" date="2021-06" db="EMBL/GenBank/DDBJ databases">
        <authorList>
            <person name="Sun Q."/>
            <person name="Li D."/>
        </authorList>
    </citation>
    <scope>NUCLEOTIDE SEQUENCE [LARGE SCALE GENOMIC DNA]</scope>
    <source>
        <strain evidence="1 2">MSJ-1</strain>
    </source>
</reference>
<gene>
    <name evidence="1" type="ORF">KQI68_01050</name>
</gene>
<evidence type="ECO:0000313" key="1">
    <source>
        <dbReference type="EMBL" id="MBU5668418.1"/>
    </source>
</evidence>
<dbReference type="Proteomes" id="UP000783742">
    <property type="component" value="Unassembled WGS sequence"/>
</dbReference>
<name>A0ABS6FED5_9FIRM</name>